<keyword evidence="3" id="KW-0597">Phosphoprotein</keyword>
<dbReference type="Gene3D" id="3.30.450.20">
    <property type="entry name" value="PAS domain"/>
    <property type="match status" value="1"/>
</dbReference>
<dbReference type="Gene3D" id="3.30.565.10">
    <property type="entry name" value="Histidine kinase-like ATPase, C-terminal domain"/>
    <property type="match status" value="1"/>
</dbReference>
<dbReference type="EMBL" id="AP021876">
    <property type="protein sequence ID" value="BBO82184.1"/>
    <property type="molecule type" value="Genomic_DNA"/>
</dbReference>
<protein>
    <recommendedName>
        <fullName evidence="2">histidine kinase</fullName>
        <ecNumber evidence="2">2.7.13.3</ecNumber>
    </recommendedName>
</protein>
<keyword evidence="6" id="KW-0418">Kinase</keyword>
<gene>
    <name evidence="10" type="ORF">DSCO28_27500</name>
</gene>
<evidence type="ECO:0000256" key="6">
    <source>
        <dbReference type="ARBA" id="ARBA00022777"/>
    </source>
</evidence>
<dbReference type="SMART" id="SM00387">
    <property type="entry name" value="HATPase_c"/>
    <property type="match status" value="1"/>
</dbReference>
<dbReference type="CDD" id="cd00130">
    <property type="entry name" value="PAS"/>
    <property type="match status" value="1"/>
</dbReference>
<dbReference type="GO" id="GO:0005524">
    <property type="term" value="F:ATP binding"/>
    <property type="evidence" value="ECO:0007669"/>
    <property type="project" value="UniProtKB-KW"/>
</dbReference>
<dbReference type="InterPro" id="IPR003661">
    <property type="entry name" value="HisK_dim/P_dom"/>
</dbReference>
<keyword evidence="7" id="KW-0067">ATP-binding</keyword>
<dbReference type="SUPFAM" id="SSF47384">
    <property type="entry name" value="Homodimeric domain of signal transducing histidine kinase"/>
    <property type="match status" value="1"/>
</dbReference>
<evidence type="ECO:0000256" key="2">
    <source>
        <dbReference type="ARBA" id="ARBA00012438"/>
    </source>
</evidence>
<evidence type="ECO:0000256" key="7">
    <source>
        <dbReference type="ARBA" id="ARBA00022840"/>
    </source>
</evidence>
<dbReference type="Pfam" id="PF08448">
    <property type="entry name" value="PAS_4"/>
    <property type="match status" value="1"/>
</dbReference>
<dbReference type="InterPro" id="IPR035965">
    <property type="entry name" value="PAS-like_dom_sf"/>
</dbReference>
<evidence type="ECO:0000256" key="1">
    <source>
        <dbReference type="ARBA" id="ARBA00000085"/>
    </source>
</evidence>
<dbReference type="InterPro" id="IPR036291">
    <property type="entry name" value="NAD(P)-bd_dom_sf"/>
</dbReference>
<dbReference type="InterPro" id="IPR004358">
    <property type="entry name" value="Sig_transdc_His_kin-like_C"/>
</dbReference>
<dbReference type="SUPFAM" id="SSF51735">
    <property type="entry name" value="NAD(P)-binding Rossmann-fold domains"/>
    <property type="match status" value="1"/>
</dbReference>
<dbReference type="InterPro" id="IPR036097">
    <property type="entry name" value="HisK_dim/P_sf"/>
</dbReference>
<dbReference type="RefSeq" id="WP_155322707.1">
    <property type="nucleotide sequence ID" value="NZ_AP021876.1"/>
</dbReference>
<dbReference type="PROSITE" id="PS50109">
    <property type="entry name" value="HIS_KIN"/>
    <property type="match status" value="1"/>
</dbReference>
<evidence type="ECO:0000313" key="11">
    <source>
        <dbReference type="Proteomes" id="UP000425960"/>
    </source>
</evidence>
<dbReference type="CDD" id="cd00082">
    <property type="entry name" value="HisKA"/>
    <property type="match status" value="1"/>
</dbReference>
<dbReference type="InterPro" id="IPR003594">
    <property type="entry name" value="HATPase_dom"/>
</dbReference>
<dbReference type="InterPro" id="IPR036890">
    <property type="entry name" value="HATPase_C_sf"/>
</dbReference>
<dbReference type="Pfam" id="PF00512">
    <property type="entry name" value="HisKA"/>
    <property type="match status" value="1"/>
</dbReference>
<name>A0A5K7ZLA8_9BACT</name>
<evidence type="ECO:0000256" key="4">
    <source>
        <dbReference type="ARBA" id="ARBA00022679"/>
    </source>
</evidence>
<dbReference type="SMART" id="SM00388">
    <property type="entry name" value="HisKA"/>
    <property type="match status" value="1"/>
</dbReference>
<evidence type="ECO:0000256" key="5">
    <source>
        <dbReference type="ARBA" id="ARBA00022741"/>
    </source>
</evidence>
<sequence length="516" mass="57957">MNQRLSAKLPLKLAIVGGGRACKFFLKLIRLGNLPYLQIDIIGVCDINPRAEGYRMAQRMGIYTTTDFRDLFSLEGLDGIIELTSNRDLLVELIQLRPPRIGIVEHNIGRLLRDLFTVDQKLRSAEQQIVFEKALRDFLIQQNQQCIVVINTDFTIDSVNDAYLETVNKTRDEVIGTPCYQVIHGLAAPCDALRNGMVCPMLETLRTGQSTQGIHPMTTGETVSTLYDIVTYPVRNAKGETVRVIELWMDIEREIASRWKKREQELKSDLNKLIQEDRMISLGKLVASCVHEINNPIQGLLTFSHIMKEMLTADSLNPTEIGKMRKFTELMADELERCGKIISGLLSFSRESHKAFRAVNLNEVVSTVVDLVRHRIELQDLYFKMTLTDAPLFVHGDINRLQQCFLNLIFNAIEAMRPGGNLGITSHLISDKQLAEVAIHDTGHGIPHKHLNHIFDPFFTTKAMGEGTGMGLSIVYGVVKNHRGEIRVDSTVDQGTTFTIQLPLVGKADAPGRNKG</sequence>
<dbReference type="AlphaFoldDB" id="A0A5K7ZLA8"/>
<dbReference type="InterPro" id="IPR000014">
    <property type="entry name" value="PAS"/>
</dbReference>
<dbReference type="KEGG" id="dov:DSCO28_27500"/>
<dbReference type="SUPFAM" id="SSF55785">
    <property type="entry name" value="PYP-like sensor domain (PAS domain)"/>
    <property type="match status" value="1"/>
</dbReference>
<feature type="domain" description="Histidine kinase" evidence="9">
    <location>
        <begin position="288"/>
        <end position="506"/>
    </location>
</feature>
<dbReference type="PRINTS" id="PR00344">
    <property type="entry name" value="BCTRLSENSOR"/>
</dbReference>
<evidence type="ECO:0000259" key="9">
    <source>
        <dbReference type="PROSITE" id="PS50109"/>
    </source>
</evidence>
<dbReference type="EC" id="2.7.13.3" evidence="2"/>
<dbReference type="SUPFAM" id="SSF55874">
    <property type="entry name" value="ATPase domain of HSP90 chaperone/DNA topoisomerase II/histidine kinase"/>
    <property type="match status" value="1"/>
</dbReference>
<accession>A0A5K7ZLA8</accession>
<dbReference type="Pfam" id="PF02518">
    <property type="entry name" value="HATPase_c"/>
    <property type="match status" value="1"/>
</dbReference>
<keyword evidence="5" id="KW-0547">Nucleotide-binding</keyword>
<dbReference type="InterPro" id="IPR005467">
    <property type="entry name" value="His_kinase_dom"/>
</dbReference>
<dbReference type="Proteomes" id="UP000425960">
    <property type="component" value="Chromosome"/>
</dbReference>
<evidence type="ECO:0000313" key="10">
    <source>
        <dbReference type="EMBL" id="BBO82184.1"/>
    </source>
</evidence>
<proteinExistence type="predicted"/>
<dbReference type="PANTHER" id="PTHR43065">
    <property type="entry name" value="SENSOR HISTIDINE KINASE"/>
    <property type="match status" value="1"/>
</dbReference>
<dbReference type="Gene3D" id="1.10.287.130">
    <property type="match status" value="1"/>
</dbReference>
<keyword evidence="4" id="KW-0808">Transferase</keyword>
<dbReference type="PANTHER" id="PTHR43065:SF46">
    <property type="entry name" value="C4-DICARBOXYLATE TRANSPORT SENSOR PROTEIN DCTB"/>
    <property type="match status" value="1"/>
</dbReference>
<organism evidence="10 11">
    <name type="scientific">Desulfosarcina ovata subsp. sediminis</name>
    <dbReference type="NCBI Taxonomy" id="885957"/>
    <lineage>
        <taxon>Bacteria</taxon>
        <taxon>Pseudomonadati</taxon>
        <taxon>Thermodesulfobacteriota</taxon>
        <taxon>Desulfobacteria</taxon>
        <taxon>Desulfobacterales</taxon>
        <taxon>Desulfosarcinaceae</taxon>
        <taxon>Desulfosarcina</taxon>
    </lineage>
</organism>
<evidence type="ECO:0000256" key="8">
    <source>
        <dbReference type="ARBA" id="ARBA00023012"/>
    </source>
</evidence>
<comment type="catalytic activity">
    <reaction evidence="1">
        <text>ATP + protein L-histidine = ADP + protein N-phospho-L-histidine.</text>
        <dbReference type="EC" id="2.7.13.3"/>
    </reaction>
</comment>
<keyword evidence="8" id="KW-0902">Two-component regulatory system</keyword>
<dbReference type="InterPro" id="IPR013656">
    <property type="entry name" value="PAS_4"/>
</dbReference>
<dbReference type="GO" id="GO:0000155">
    <property type="term" value="F:phosphorelay sensor kinase activity"/>
    <property type="evidence" value="ECO:0007669"/>
    <property type="project" value="InterPro"/>
</dbReference>
<reference evidence="10 11" key="1">
    <citation type="submission" date="2019-11" db="EMBL/GenBank/DDBJ databases">
        <title>Comparative genomics of hydrocarbon-degrading Desulfosarcina strains.</title>
        <authorList>
            <person name="Watanabe M."/>
            <person name="Kojima H."/>
            <person name="Fukui M."/>
        </authorList>
    </citation>
    <scope>NUCLEOTIDE SEQUENCE [LARGE SCALE GENOMIC DNA]</scope>
    <source>
        <strain evidence="10 11">28bB2T</strain>
    </source>
</reference>
<evidence type="ECO:0000256" key="3">
    <source>
        <dbReference type="ARBA" id="ARBA00022553"/>
    </source>
</evidence>